<keyword evidence="6 8" id="KW-1133">Transmembrane helix</keyword>
<evidence type="ECO:0000256" key="6">
    <source>
        <dbReference type="ARBA" id="ARBA00022989"/>
    </source>
</evidence>
<evidence type="ECO:0000256" key="2">
    <source>
        <dbReference type="ARBA" id="ARBA00009765"/>
    </source>
</evidence>
<evidence type="ECO:0000256" key="3">
    <source>
        <dbReference type="ARBA" id="ARBA00022448"/>
    </source>
</evidence>
<dbReference type="NCBIfam" id="TIGR00383">
    <property type="entry name" value="corA"/>
    <property type="match status" value="1"/>
</dbReference>
<comment type="caution">
    <text evidence="9">The sequence shown here is derived from an EMBL/GenBank/DDBJ whole genome shotgun (WGS) entry which is preliminary data.</text>
</comment>
<dbReference type="GO" id="GO:0005886">
    <property type="term" value="C:plasma membrane"/>
    <property type="evidence" value="ECO:0007669"/>
    <property type="project" value="UniProtKB-SubCell"/>
</dbReference>
<feature type="transmembrane region" description="Helical" evidence="8">
    <location>
        <begin position="333"/>
        <end position="353"/>
    </location>
</feature>
<dbReference type="InterPro" id="IPR004488">
    <property type="entry name" value="Mg/Co-transport_prot_CorA"/>
</dbReference>
<evidence type="ECO:0000256" key="4">
    <source>
        <dbReference type="ARBA" id="ARBA00022475"/>
    </source>
</evidence>
<keyword evidence="7 8" id="KW-0472">Membrane</keyword>
<dbReference type="AlphaFoldDB" id="A0A3D5QCU3"/>
<keyword evidence="8" id="KW-0406">Ion transport</keyword>
<dbReference type="InterPro" id="IPR002523">
    <property type="entry name" value="MgTranspt_CorA/ZnTranspt_ZntB"/>
</dbReference>
<comment type="function">
    <text evidence="8">Mediates influx of magnesium ions.</text>
</comment>
<comment type="subcellular location">
    <subcellularLocation>
        <location evidence="1">Cell membrane</location>
        <topology evidence="1">Multi-pass membrane protein</topology>
    </subcellularLocation>
    <subcellularLocation>
        <location evidence="8">Membrane</location>
        <topology evidence="8">Multi-pass membrane protein</topology>
    </subcellularLocation>
</comment>
<dbReference type="PANTHER" id="PTHR46494">
    <property type="entry name" value="CORA FAMILY METAL ION TRANSPORTER (EUROFUNG)"/>
    <property type="match status" value="1"/>
</dbReference>
<accession>A0A3D5QCU3</accession>
<sequence length="359" mass="41621">MKGFDIHSALKRTSKKFGKAPGTLEYTGDYKAEPTSIIMYSFDTESFSENEVDDVQKLKRGLPKGKVNWIRLHGFRDIPKIRQIGQIFDINSLVLEDALNPYQRAKVEDMGNYLYITLKVFEGGKTLHDINAHQMNIILMDNCVITLNEAREPYLDLILDRIKRSEGRIRGKGHDYFVNAVVDLIVDSYFIVLEGISDNLENLEKKLREKDVKDFVGSVYDLRRLLTSVRRAIWPIRDIVAYLDSGASKLVSDEIKFYIKDIYDHIMHLIETVESLRDVTASLLDLHMTDLSNRMNEIMKMLTIISTLFIPLTFIVGVYGMNFKYMPELDVRWAYPVVWLVMIIIAGLMLLFFKKKDWI</sequence>
<dbReference type="GO" id="GO:0000287">
    <property type="term" value="F:magnesium ion binding"/>
    <property type="evidence" value="ECO:0007669"/>
    <property type="project" value="TreeGrafter"/>
</dbReference>
<dbReference type="FunFam" id="1.20.58.340:FF:000012">
    <property type="entry name" value="Magnesium transport protein CorA"/>
    <property type="match status" value="1"/>
</dbReference>
<keyword evidence="3 8" id="KW-0813">Transport</keyword>
<dbReference type="GO" id="GO:0050897">
    <property type="term" value="F:cobalt ion binding"/>
    <property type="evidence" value="ECO:0007669"/>
    <property type="project" value="TreeGrafter"/>
</dbReference>
<dbReference type="Gene3D" id="1.20.58.340">
    <property type="entry name" value="Magnesium transport protein CorA, transmembrane region"/>
    <property type="match status" value="2"/>
</dbReference>
<protein>
    <recommendedName>
        <fullName evidence="8">Magnesium transport protein CorA</fullName>
    </recommendedName>
</protein>
<evidence type="ECO:0000256" key="1">
    <source>
        <dbReference type="ARBA" id="ARBA00004651"/>
    </source>
</evidence>
<evidence type="ECO:0000313" key="10">
    <source>
        <dbReference type="Proteomes" id="UP000262325"/>
    </source>
</evidence>
<dbReference type="GO" id="GO:0015087">
    <property type="term" value="F:cobalt ion transmembrane transporter activity"/>
    <property type="evidence" value="ECO:0007669"/>
    <property type="project" value="UniProtKB-UniRule"/>
</dbReference>
<feature type="transmembrane region" description="Helical" evidence="8">
    <location>
        <begin position="301"/>
        <end position="321"/>
    </location>
</feature>
<keyword evidence="5 8" id="KW-0812">Transmembrane</keyword>
<evidence type="ECO:0000256" key="7">
    <source>
        <dbReference type="ARBA" id="ARBA00023136"/>
    </source>
</evidence>
<evidence type="ECO:0000256" key="8">
    <source>
        <dbReference type="RuleBase" id="RU362010"/>
    </source>
</evidence>
<dbReference type="GO" id="GO:0015095">
    <property type="term" value="F:magnesium ion transmembrane transporter activity"/>
    <property type="evidence" value="ECO:0007669"/>
    <property type="project" value="UniProtKB-UniRule"/>
</dbReference>
<keyword evidence="4 8" id="KW-1003">Cell membrane</keyword>
<dbReference type="SUPFAM" id="SSF143865">
    <property type="entry name" value="CorA soluble domain-like"/>
    <property type="match status" value="1"/>
</dbReference>
<dbReference type="EMBL" id="DPPF01000094">
    <property type="protein sequence ID" value="HCW92982.1"/>
    <property type="molecule type" value="Genomic_DNA"/>
</dbReference>
<dbReference type="SUPFAM" id="SSF144083">
    <property type="entry name" value="Magnesium transport protein CorA, transmembrane region"/>
    <property type="match status" value="1"/>
</dbReference>
<name>A0A3D5QCU3_FLESI</name>
<dbReference type="Proteomes" id="UP000262325">
    <property type="component" value="Unassembled WGS sequence"/>
</dbReference>
<dbReference type="InterPro" id="IPR045863">
    <property type="entry name" value="CorA_TM1_TM2"/>
</dbReference>
<keyword evidence="8" id="KW-0460">Magnesium</keyword>
<comment type="similarity">
    <text evidence="2 8">Belongs to the CorA metal ion transporter (MIT) (TC 1.A.35) family.</text>
</comment>
<dbReference type="CDD" id="cd12828">
    <property type="entry name" value="TmCorA-like_1"/>
    <property type="match status" value="1"/>
</dbReference>
<dbReference type="Gene3D" id="3.30.460.20">
    <property type="entry name" value="CorA soluble domain-like"/>
    <property type="match status" value="1"/>
</dbReference>
<dbReference type="PANTHER" id="PTHR46494:SF1">
    <property type="entry name" value="CORA FAMILY METAL ION TRANSPORTER (EUROFUNG)"/>
    <property type="match status" value="1"/>
</dbReference>
<dbReference type="InterPro" id="IPR045861">
    <property type="entry name" value="CorA_cytoplasmic_dom"/>
</dbReference>
<proteinExistence type="inferred from homology"/>
<evidence type="ECO:0000313" key="9">
    <source>
        <dbReference type="EMBL" id="HCW92982.1"/>
    </source>
</evidence>
<reference evidence="9 10" key="1">
    <citation type="journal article" date="2018" name="Nat. Biotechnol.">
        <title>A standardized bacterial taxonomy based on genome phylogeny substantially revises the tree of life.</title>
        <authorList>
            <person name="Parks D.H."/>
            <person name="Chuvochina M."/>
            <person name="Waite D.W."/>
            <person name="Rinke C."/>
            <person name="Skarshewski A."/>
            <person name="Chaumeil P.A."/>
            <person name="Hugenholtz P."/>
        </authorList>
    </citation>
    <scope>NUCLEOTIDE SEQUENCE [LARGE SCALE GENOMIC DNA]</scope>
    <source>
        <strain evidence="9">UBA8672</strain>
    </source>
</reference>
<organism evidence="9 10">
    <name type="scientific">Flexistipes sinusarabici</name>
    <dbReference type="NCBI Taxonomy" id="2352"/>
    <lineage>
        <taxon>Bacteria</taxon>
        <taxon>Pseudomonadati</taxon>
        <taxon>Deferribacterota</taxon>
        <taxon>Deferribacteres</taxon>
        <taxon>Deferribacterales</taxon>
        <taxon>Flexistipitaceae</taxon>
        <taxon>Flexistipes</taxon>
    </lineage>
</organism>
<dbReference type="Pfam" id="PF01544">
    <property type="entry name" value="CorA"/>
    <property type="match status" value="1"/>
</dbReference>
<gene>
    <name evidence="8 9" type="primary">corA</name>
    <name evidence="9" type="ORF">DHM44_04800</name>
</gene>
<evidence type="ECO:0000256" key="5">
    <source>
        <dbReference type="ARBA" id="ARBA00022692"/>
    </source>
</evidence>